<name>A0A917TNS1_9BACI</name>
<organism evidence="1 2">
    <name type="scientific">Paraliobacillus quinghaiensis</name>
    <dbReference type="NCBI Taxonomy" id="470815"/>
    <lineage>
        <taxon>Bacteria</taxon>
        <taxon>Bacillati</taxon>
        <taxon>Bacillota</taxon>
        <taxon>Bacilli</taxon>
        <taxon>Bacillales</taxon>
        <taxon>Bacillaceae</taxon>
        <taxon>Paraliobacillus</taxon>
    </lineage>
</organism>
<protein>
    <recommendedName>
        <fullName evidence="3">DUF1450 domain-containing protein</fullName>
    </recommendedName>
</protein>
<proteinExistence type="predicted"/>
<dbReference type="InterPro" id="IPR009910">
    <property type="entry name" value="DUF1450"/>
</dbReference>
<dbReference type="Proteomes" id="UP000618460">
    <property type="component" value="Unassembled WGS sequence"/>
</dbReference>
<keyword evidence="2" id="KW-1185">Reference proteome</keyword>
<gene>
    <name evidence="1" type="ORF">GCM10011351_14960</name>
</gene>
<dbReference type="Pfam" id="PF07293">
    <property type="entry name" value="DUF1450"/>
    <property type="match status" value="1"/>
</dbReference>
<sequence>MIHIGIVVVEICESNLMQTINAENLFESEYPEVAVLVSDCLNFCGLCRLKPYALVNGKRIRGKDVDDCINKIRLAIEDELAAYN</sequence>
<comment type="caution">
    <text evidence="1">The sequence shown here is derived from an EMBL/GenBank/DDBJ whole genome shotgun (WGS) entry which is preliminary data.</text>
</comment>
<dbReference type="EMBL" id="BMLG01000006">
    <property type="protein sequence ID" value="GGM29849.1"/>
    <property type="molecule type" value="Genomic_DNA"/>
</dbReference>
<dbReference type="OrthoDB" id="1684419at2"/>
<evidence type="ECO:0000313" key="2">
    <source>
        <dbReference type="Proteomes" id="UP000618460"/>
    </source>
</evidence>
<evidence type="ECO:0000313" key="1">
    <source>
        <dbReference type="EMBL" id="GGM29849.1"/>
    </source>
</evidence>
<accession>A0A917TNS1</accession>
<reference evidence="1" key="2">
    <citation type="submission" date="2020-09" db="EMBL/GenBank/DDBJ databases">
        <authorList>
            <person name="Sun Q."/>
            <person name="Zhou Y."/>
        </authorList>
    </citation>
    <scope>NUCLEOTIDE SEQUENCE</scope>
    <source>
        <strain evidence="1">CGMCC 1.6333</strain>
    </source>
</reference>
<evidence type="ECO:0008006" key="3">
    <source>
        <dbReference type="Google" id="ProtNLM"/>
    </source>
</evidence>
<reference evidence="1" key="1">
    <citation type="journal article" date="2014" name="Int. J. Syst. Evol. Microbiol.">
        <title>Complete genome sequence of Corynebacterium casei LMG S-19264T (=DSM 44701T), isolated from a smear-ripened cheese.</title>
        <authorList>
            <consortium name="US DOE Joint Genome Institute (JGI-PGF)"/>
            <person name="Walter F."/>
            <person name="Albersmeier A."/>
            <person name="Kalinowski J."/>
            <person name="Ruckert C."/>
        </authorList>
    </citation>
    <scope>NUCLEOTIDE SEQUENCE</scope>
    <source>
        <strain evidence="1">CGMCC 1.6333</strain>
    </source>
</reference>
<dbReference type="AlphaFoldDB" id="A0A917TNS1"/>